<dbReference type="PANTHER" id="PTHR43580">
    <property type="entry name" value="OXIDOREDUCTASE GLYR1-RELATED"/>
    <property type="match status" value="1"/>
</dbReference>
<dbReference type="InterPro" id="IPR008927">
    <property type="entry name" value="6-PGluconate_DH-like_C_sf"/>
</dbReference>
<dbReference type="SUPFAM" id="SSF48179">
    <property type="entry name" value="6-phosphogluconate dehydrogenase C-terminal domain-like"/>
    <property type="match status" value="1"/>
</dbReference>
<dbReference type="STRING" id="1235591.CAK95_16800"/>
<dbReference type="InterPro" id="IPR013328">
    <property type="entry name" value="6PGD_dom2"/>
</dbReference>
<keyword evidence="6" id="KW-1185">Reference proteome</keyword>
<evidence type="ECO:0000259" key="3">
    <source>
        <dbReference type="Pfam" id="PF03446"/>
    </source>
</evidence>
<dbReference type="RefSeq" id="WP_086088945.1">
    <property type="nucleotide sequence ID" value="NZ_CP021112.1"/>
</dbReference>
<dbReference type="Gene3D" id="1.10.1040.10">
    <property type="entry name" value="N-(1-d-carboxylethyl)-l-norvaline Dehydrogenase, domain 2"/>
    <property type="match status" value="1"/>
</dbReference>
<proteinExistence type="predicted"/>
<keyword evidence="1" id="KW-0560">Oxidoreductase</keyword>
<sequence>MALKLGWIGVGRMGYQMAERLLIAGQDVSIWNRTKSKAEPLTKLGGKVVDKLADLSGVDILFAIVSEGKDLEEVYFGKDGIVTNAKGKLPKIFVDCSSISVEDSERIRARLKEHNIDFVCSPVSGNALVIKAGKLSAVVSGPEAAAKQAMPLIEIFAPRGVSYVGEGELARICKIAHNVMLGVVIENLTEITLLANKMGVPRHAFLAFMNNGVMGSMFTAYKTPALVNLDWTTTFTPELLRKDLDLGLELGREWDVPMPVTAATREVLQQHIGKALSQPNSKDILAQDFAKMAETMAELAGMKLTSENKNVGTGLES</sequence>
<dbReference type="AlphaFoldDB" id="A0A1W6ZTD0"/>
<evidence type="ECO:0000256" key="1">
    <source>
        <dbReference type="ARBA" id="ARBA00023002"/>
    </source>
</evidence>
<dbReference type="InterPro" id="IPR051265">
    <property type="entry name" value="HIBADH-related_NP60_sf"/>
</dbReference>
<organism evidence="5 6">
    <name type="scientific">Pseudorhodoplanes sinuspersici</name>
    <dbReference type="NCBI Taxonomy" id="1235591"/>
    <lineage>
        <taxon>Bacteria</taxon>
        <taxon>Pseudomonadati</taxon>
        <taxon>Pseudomonadota</taxon>
        <taxon>Alphaproteobacteria</taxon>
        <taxon>Hyphomicrobiales</taxon>
        <taxon>Pseudorhodoplanes</taxon>
    </lineage>
</organism>
<evidence type="ECO:0000313" key="6">
    <source>
        <dbReference type="Proteomes" id="UP000194137"/>
    </source>
</evidence>
<gene>
    <name evidence="5" type="ORF">CAK95_16800</name>
</gene>
<evidence type="ECO:0000256" key="2">
    <source>
        <dbReference type="ARBA" id="ARBA00023027"/>
    </source>
</evidence>
<dbReference type="KEGG" id="psin:CAK95_16800"/>
<evidence type="ECO:0000259" key="4">
    <source>
        <dbReference type="Pfam" id="PF14833"/>
    </source>
</evidence>
<evidence type="ECO:0000313" key="5">
    <source>
        <dbReference type="EMBL" id="ARQ00548.1"/>
    </source>
</evidence>
<dbReference type="InterPro" id="IPR029154">
    <property type="entry name" value="HIBADH-like_NADP-bd"/>
</dbReference>
<dbReference type="PIRSF" id="PIRSF000103">
    <property type="entry name" value="HIBADH"/>
    <property type="match status" value="1"/>
</dbReference>
<dbReference type="EMBL" id="CP021112">
    <property type="protein sequence ID" value="ARQ00548.1"/>
    <property type="molecule type" value="Genomic_DNA"/>
</dbReference>
<dbReference type="GO" id="GO:0051287">
    <property type="term" value="F:NAD binding"/>
    <property type="evidence" value="ECO:0007669"/>
    <property type="project" value="InterPro"/>
</dbReference>
<dbReference type="InterPro" id="IPR006115">
    <property type="entry name" value="6PGDH_NADP-bd"/>
</dbReference>
<feature type="domain" description="6-phosphogluconate dehydrogenase NADP-binding" evidence="3">
    <location>
        <begin position="4"/>
        <end position="165"/>
    </location>
</feature>
<feature type="domain" description="3-hydroxyisobutyrate dehydrogenase-like NAD-binding" evidence="4">
    <location>
        <begin position="172"/>
        <end position="271"/>
    </location>
</feature>
<keyword evidence="2" id="KW-0520">NAD</keyword>
<dbReference type="GO" id="GO:0016491">
    <property type="term" value="F:oxidoreductase activity"/>
    <property type="evidence" value="ECO:0007669"/>
    <property type="project" value="UniProtKB-KW"/>
</dbReference>
<dbReference type="OrthoDB" id="9812907at2"/>
<protein>
    <submittedName>
        <fullName evidence="5">6-phosphogluconate dehydrogenase</fullName>
    </submittedName>
</protein>
<dbReference type="InterPro" id="IPR015815">
    <property type="entry name" value="HIBADH-related"/>
</dbReference>
<dbReference type="InterPro" id="IPR036291">
    <property type="entry name" value="NAD(P)-bd_dom_sf"/>
</dbReference>
<dbReference type="Proteomes" id="UP000194137">
    <property type="component" value="Chromosome"/>
</dbReference>
<dbReference type="GO" id="GO:0050661">
    <property type="term" value="F:NADP binding"/>
    <property type="evidence" value="ECO:0007669"/>
    <property type="project" value="InterPro"/>
</dbReference>
<dbReference type="Gene3D" id="3.40.50.720">
    <property type="entry name" value="NAD(P)-binding Rossmann-like Domain"/>
    <property type="match status" value="1"/>
</dbReference>
<dbReference type="Pfam" id="PF03446">
    <property type="entry name" value="NAD_binding_2"/>
    <property type="match status" value="1"/>
</dbReference>
<dbReference type="PANTHER" id="PTHR43580:SF2">
    <property type="entry name" value="CYTOKINE-LIKE NUCLEAR FACTOR N-PAC"/>
    <property type="match status" value="1"/>
</dbReference>
<dbReference type="SUPFAM" id="SSF51735">
    <property type="entry name" value="NAD(P)-binding Rossmann-fold domains"/>
    <property type="match status" value="1"/>
</dbReference>
<accession>A0A1W6ZTD0</accession>
<dbReference type="Pfam" id="PF14833">
    <property type="entry name" value="NAD_binding_11"/>
    <property type="match status" value="1"/>
</dbReference>
<reference evidence="5 6" key="1">
    <citation type="submission" date="2017-05" db="EMBL/GenBank/DDBJ databases">
        <title>Full genome sequence of Pseudorhodoplanes sinuspersici.</title>
        <authorList>
            <person name="Dastgheib S.M.M."/>
            <person name="Shavandi M."/>
            <person name="Tirandaz H."/>
        </authorList>
    </citation>
    <scope>NUCLEOTIDE SEQUENCE [LARGE SCALE GENOMIC DNA]</scope>
    <source>
        <strain evidence="5 6">RIPI110</strain>
    </source>
</reference>
<name>A0A1W6ZTD0_9HYPH</name>